<dbReference type="Pfam" id="PF08624">
    <property type="entry name" value="CRC_subunit"/>
    <property type="match status" value="1"/>
</dbReference>
<dbReference type="Proteomes" id="UP001448207">
    <property type="component" value="Unassembled WGS sequence"/>
</dbReference>
<feature type="compositionally biased region" description="Basic and acidic residues" evidence="1">
    <location>
        <begin position="332"/>
        <end position="342"/>
    </location>
</feature>
<evidence type="ECO:0000256" key="1">
    <source>
        <dbReference type="SAM" id="MobiDB-lite"/>
    </source>
</evidence>
<dbReference type="EMBL" id="JBCLYO010000029">
    <property type="protein sequence ID" value="KAL0076949.1"/>
    <property type="molecule type" value="Genomic_DNA"/>
</dbReference>
<feature type="compositionally biased region" description="Basic residues" evidence="1">
    <location>
        <begin position="1"/>
        <end position="19"/>
    </location>
</feature>
<dbReference type="InterPro" id="IPR013933">
    <property type="entry name" value="CRC_Rsc7/Swp82"/>
</dbReference>
<evidence type="ECO:0000313" key="2">
    <source>
        <dbReference type="EMBL" id="KAL0076949.1"/>
    </source>
</evidence>
<organism evidence="2 3">
    <name type="scientific">Phycomyces blakesleeanus</name>
    <dbReference type="NCBI Taxonomy" id="4837"/>
    <lineage>
        <taxon>Eukaryota</taxon>
        <taxon>Fungi</taxon>
        <taxon>Fungi incertae sedis</taxon>
        <taxon>Mucoromycota</taxon>
        <taxon>Mucoromycotina</taxon>
        <taxon>Mucoromycetes</taxon>
        <taxon>Mucorales</taxon>
        <taxon>Phycomycetaceae</taxon>
        <taxon>Phycomyces</taxon>
    </lineage>
</organism>
<comment type="caution">
    <text evidence="2">The sequence shown here is derived from an EMBL/GenBank/DDBJ whole genome shotgun (WGS) entry which is preliminary data.</text>
</comment>
<name>A0ABR3AMA0_PHYBL</name>
<reference evidence="2 3" key="1">
    <citation type="submission" date="2024-04" db="EMBL/GenBank/DDBJ databases">
        <title>Symmetric and asymmetric DNA N6-adenine methylation regulates different biological responses in Mucorales.</title>
        <authorList>
            <consortium name="Lawrence Berkeley National Laboratory"/>
            <person name="Lax C."/>
            <person name="Mondo S.J."/>
            <person name="Osorio-Concepcion M."/>
            <person name="Muszewska A."/>
            <person name="Corrochano-Luque M."/>
            <person name="Gutierrez G."/>
            <person name="Riley R."/>
            <person name="Lipzen A."/>
            <person name="Guo J."/>
            <person name="Hundley H."/>
            <person name="Amirebrahimi M."/>
            <person name="Ng V."/>
            <person name="Lorenzo-Gutierrez D."/>
            <person name="Binder U."/>
            <person name="Yang J."/>
            <person name="Song Y."/>
            <person name="Canovas D."/>
            <person name="Navarro E."/>
            <person name="Freitag M."/>
            <person name="Gabaldon T."/>
            <person name="Grigoriev I.V."/>
            <person name="Corrochano L.M."/>
            <person name="Nicolas F.E."/>
            <person name="Garre V."/>
        </authorList>
    </citation>
    <scope>NUCLEOTIDE SEQUENCE [LARGE SCALE GENOMIC DNA]</scope>
    <source>
        <strain evidence="2 3">L51</strain>
    </source>
</reference>
<feature type="compositionally biased region" description="Acidic residues" evidence="1">
    <location>
        <begin position="43"/>
        <end position="58"/>
    </location>
</feature>
<sequence length="342" mass="39180">MKHSSQNAKKKGRSSRKKNMAGGRDVDLRQDRIDRLDDVDHDSTDEESDHSFDDDLSDNDTHSPSQLGKKRGRPKSGTGREDRPKKIMSGMMYEVEDDIDDIGETKVDSNGHLMGGRQYKVTTFTLPDRGNMLFMFSKDPAALLNFRDSFVFLKKNPKLVKVHVTDAEKNHLVERDLLRSTFRTREVSVVTARSVFKQFGHRVVKKGRKGRDDYYYTGELEDHELFGDDKDSEDDGKEAPADKTWAPFALTGRNNITNKAIARLAGPVTEVNWMHHVAVSIRDFNAHLCEYRRENPAFYDIHTNVYQIPLSKQPRKRLYQPEPIQEESPDSPTEKPLSEVTP</sequence>
<feature type="region of interest" description="Disordered" evidence="1">
    <location>
        <begin position="1"/>
        <end position="88"/>
    </location>
</feature>
<accession>A0ABR3AMA0</accession>
<proteinExistence type="predicted"/>
<feature type="compositionally biased region" description="Basic and acidic residues" evidence="1">
    <location>
        <begin position="24"/>
        <end position="42"/>
    </location>
</feature>
<gene>
    <name evidence="2" type="ORF">J3Q64DRAFT_1769948</name>
</gene>
<feature type="region of interest" description="Disordered" evidence="1">
    <location>
        <begin position="312"/>
        <end position="342"/>
    </location>
</feature>
<protein>
    <submittedName>
        <fullName evidence="2">Chromatin remodelling complex Rsc7/Swp82 subunit-domain-containing protein</fullName>
    </submittedName>
</protein>
<evidence type="ECO:0000313" key="3">
    <source>
        <dbReference type="Proteomes" id="UP001448207"/>
    </source>
</evidence>
<keyword evidence="3" id="KW-1185">Reference proteome</keyword>